<dbReference type="CDD" id="cd00761">
    <property type="entry name" value="Glyco_tranf_GTA_type"/>
    <property type="match status" value="1"/>
</dbReference>
<dbReference type="Pfam" id="PF00535">
    <property type="entry name" value="Glycos_transf_2"/>
    <property type="match status" value="1"/>
</dbReference>
<evidence type="ECO:0000313" key="6">
    <source>
        <dbReference type="EMBL" id="MYH60968.1"/>
    </source>
</evidence>
<dbReference type="PANTHER" id="PTHR43179:SF12">
    <property type="entry name" value="GALACTOFURANOSYLTRANSFERASE GLFT2"/>
    <property type="match status" value="1"/>
</dbReference>
<organism evidence="6">
    <name type="scientific">Caldilineaceae bacterium SB0675_bin_29</name>
    <dbReference type="NCBI Taxonomy" id="2605266"/>
    <lineage>
        <taxon>Bacteria</taxon>
        <taxon>Bacillati</taxon>
        <taxon>Chloroflexota</taxon>
        <taxon>Caldilineae</taxon>
        <taxon>Caldilineales</taxon>
        <taxon>Caldilineaceae</taxon>
    </lineage>
</organism>
<comment type="caution">
    <text evidence="6">The sequence shown here is derived from an EMBL/GenBank/DDBJ whole genome shotgun (WGS) entry which is preliminary data.</text>
</comment>
<dbReference type="EMBL" id="VYDA01000158">
    <property type="protein sequence ID" value="MYH60968.1"/>
    <property type="molecule type" value="Genomic_DNA"/>
</dbReference>
<evidence type="ECO:0000259" key="5">
    <source>
        <dbReference type="Pfam" id="PF00535"/>
    </source>
</evidence>
<comment type="pathway">
    <text evidence="1">Cell wall biogenesis; cell wall polysaccharide biosynthesis.</text>
</comment>
<keyword evidence="3" id="KW-0328">Glycosyltransferase</keyword>
<protein>
    <submittedName>
        <fullName evidence="6">Glycosyltransferase family 2 protein</fullName>
    </submittedName>
</protein>
<accession>A0A6B1FY72</accession>
<evidence type="ECO:0000256" key="3">
    <source>
        <dbReference type="ARBA" id="ARBA00022676"/>
    </source>
</evidence>
<dbReference type="InterPro" id="IPR001173">
    <property type="entry name" value="Glyco_trans_2-like"/>
</dbReference>
<comment type="similarity">
    <text evidence="2">Belongs to the glycosyltransferase 2 family.</text>
</comment>
<evidence type="ECO:0000256" key="4">
    <source>
        <dbReference type="ARBA" id="ARBA00022679"/>
    </source>
</evidence>
<dbReference type="InterPro" id="IPR029044">
    <property type="entry name" value="Nucleotide-diphossugar_trans"/>
</dbReference>
<feature type="domain" description="Glycosyltransferase 2-like" evidence="5">
    <location>
        <begin position="8"/>
        <end position="139"/>
    </location>
</feature>
<reference evidence="6" key="1">
    <citation type="submission" date="2019-09" db="EMBL/GenBank/DDBJ databases">
        <title>Characterisation of the sponge microbiome using genome-centric metagenomics.</title>
        <authorList>
            <person name="Engelberts J.P."/>
            <person name="Robbins S.J."/>
            <person name="De Goeij J.M."/>
            <person name="Aranda M."/>
            <person name="Bell S.C."/>
            <person name="Webster N.S."/>
        </authorList>
    </citation>
    <scope>NUCLEOTIDE SEQUENCE</scope>
    <source>
        <strain evidence="6">SB0675_bin_29</strain>
    </source>
</reference>
<dbReference type="GO" id="GO:0016757">
    <property type="term" value="F:glycosyltransferase activity"/>
    <property type="evidence" value="ECO:0007669"/>
    <property type="project" value="UniProtKB-KW"/>
</dbReference>
<dbReference type="Gene3D" id="3.90.550.10">
    <property type="entry name" value="Spore Coat Polysaccharide Biosynthesis Protein SpsA, Chain A"/>
    <property type="match status" value="1"/>
</dbReference>
<evidence type="ECO:0000256" key="1">
    <source>
        <dbReference type="ARBA" id="ARBA00004776"/>
    </source>
</evidence>
<gene>
    <name evidence="6" type="ORF">F4148_04150</name>
</gene>
<name>A0A6B1FY72_9CHLR</name>
<proteinExistence type="inferred from homology"/>
<evidence type="ECO:0000256" key="2">
    <source>
        <dbReference type="ARBA" id="ARBA00006739"/>
    </source>
</evidence>
<dbReference type="AlphaFoldDB" id="A0A6B1FY72"/>
<sequence length="304" mass="35345">MSDCPYWSIIVPTYQREQVLCETIEYLLQLSYPHYELLVIDQTRDHDTVTEQYIWSCQDRYPDRFRWQFVPKANLPHARNVGAKLAKGSYLLYCDDDIIPPENLIELHMENLQRPGIGAATGGVYVETKKQPPQPRPLVIQPDGRMRAYWHHEVPKGTTDSLRGGNMSMGRQLAIDVGLFDEGYIGRANGEETDFSVRILRRGYQIAYDPAAAIVHLGHPTGGTRASKDSDEAQYFFESHHNNAYFFAKNFQQRYLPWFLKRELGWILVKQAIIQRHLARTIPSLRGLWRGYWAGLWKRKHRTP</sequence>
<dbReference type="SUPFAM" id="SSF53448">
    <property type="entry name" value="Nucleotide-diphospho-sugar transferases"/>
    <property type="match status" value="1"/>
</dbReference>
<dbReference type="PANTHER" id="PTHR43179">
    <property type="entry name" value="RHAMNOSYLTRANSFERASE WBBL"/>
    <property type="match status" value="1"/>
</dbReference>
<keyword evidence="4 6" id="KW-0808">Transferase</keyword>